<name>A0ABZ2MJF8_9MICO</name>
<gene>
    <name evidence="6" type="ORF">V1351_03165</name>
</gene>
<dbReference type="RefSeq" id="WP_338750624.1">
    <property type="nucleotide sequence ID" value="NZ_CP144913.1"/>
</dbReference>
<feature type="domain" description="HTH tetR-type" evidence="5">
    <location>
        <begin position="19"/>
        <end position="79"/>
    </location>
</feature>
<dbReference type="Gene3D" id="1.10.357.10">
    <property type="entry name" value="Tetracycline Repressor, domain 2"/>
    <property type="match status" value="1"/>
</dbReference>
<keyword evidence="2 4" id="KW-0238">DNA-binding</keyword>
<organism evidence="6 7">
    <name type="scientific">Janibacter alittae</name>
    <dbReference type="NCBI Taxonomy" id="3115209"/>
    <lineage>
        <taxon>Bacteria</taxon>
        <taxon>Bacillati</taxon>
        <taxon>Actinomycetota</taxon>
        <taxon>Actinomycetes</taxon>
        <taxon>Micrococcales</taxon>
        <taxon>Intrasporangiaceae</taxon>
        <taxon>Janibacter</taxon>
    </lineage>
</organism>
<protein>
    <submittedName>
        <fullName evidence="6">TetR family transcriptional regulator</fullName>
    </submittedName>
</protein>
<dbReference type="PANTHER" id="PTHR30055:SF238">
    <property type="entry name" value="MYCOFACTOCIN BIOSYNTHESIS TRANSCRIPTIONAL REGULATOR MFTR-RELATED"/>
    <property type="match status" value="1"/>
</dbReference>
<feature type="DNA-binding region" description="H-T-H motif" evidence="4">
    <location>
        <begin position="42"/>
        <end position="61"/>
    </location>
</feature>
<dbReference type="Pfam" id="PF17754">
    <property type="entry name" value="TetR_C_14"/>
    <property type="match status" value="1"/>
</dbReference>
<evidence type="ECO:0000256" key="1">
    <source>
        <dbReference type="ARBA" id="ARBA00023015"/>
    </source>
</evidence>
<dbReference type="EMBL" id="CP144913">
    <property type="protein sequence ID" value="WXB77075.1"/>
    <property type="molecule type" value="Genomic_DNA"/>
</dbReference>
<keyword evidence="7" id="KW-1185">Reference proteome</keyword>
<dbReference type="InterPro" id="IPR009057">
    <property type="entry name" value="Homeodomain-like_sf"/>
</dbReference>
<accession>A0ABZ2MJF8</accession>
<dbReference type="InterPro" id="IPR050109">
    <property type="entry name" value="HTH-type_TetR-like_transc_reg"/>
</dbReference>
<keyword evidence="3" id="KW-0804">Transcription</keyword>
<dbReference type="InterPro" id="IPR001647">
    <property type="entry name" value="HTH_TetR"/>
</dbReference>
<dbReference type="PANTHER" id="PTHR30055">
    <property type="entry name" value="HTH-TYPE TRANSCRIPTIONAL REGULATOR RUTR"/>
    <property type="match status" value="1"/>
</dbReference>
<dbReference type="Gene3D" id="1.10.10.60">
    <property type="entry name" value="Homeodomain-like"/>
    <property type="match status" value="1"/>
</dbReference>
<keyword evidence="1" id="KW-0805">Transcription regulation</keyword>
<dbReference type="SUPFAM" id="SSF46689">
    <property type="entry name" value="Homeodomain-like"/>
    <property type="match status" value="1"/>
</dbReference>
<evidence type="ECO:0000256" key="4">
    <source>
        <dbReference type="PROSITE-ProRule" id="PRU00335"/>
    </source>
</evidence>
<dbReference type="Proteomes" id="UP001382727">
    <property type="component" value="Chromosome"/>
</dbReference>
<evidence type="ECO:0000256" key="2">
    <source>
        <dbReference type="ARBA" id="ARBA00023125"/>
    </source>
</evidence>
<dbReference type="Pfam" id="PF00440">
    <property type="entry name" value="TetR_N"/>
    <property type="match status" value="1"/>
</dbReference>
<dbReference type="InterPro" id="IPR041347">
    <property type="entry name" value="MftR_C"/>
</dbReference>
<reference evidence="6 7" key="1">
    <citation type="submission" date="2024-02" db="EMBL/GenBank/DDBJ databases">
        <title>Janibacter sp. nov., isolated from gut of marine sandworm.</title>
        <authorList>
            <person name="Kim B."/>
            <person name="Jun M.O."/>
            <person name="Shin N.-R."/>
        </authorList>
    </citation>
    <scope>NUCLEOTIDE SEQUENCE [LARGE SCALE GENOMIC DNA]</scope>
    <source>
        <strain evidence="6 7">A1S7</strain>
    </source>
</reference>
<evidence type="ECO:0000259" key="5">
    <source>
        <dbReference type="PROSITE" id="PS50977"/>
    </source>
</evidence>
<dbReference type="PROSITE" id="PS50977">
    <property type="entry name" value="HTH_TETR_2"/>
    <property type="match status" value="1"/>
</dbReference>
<sequence>MPTPDQTVEPLGRRERKKVETRRAIRDAALALALEGGVDGMTVARISEVADIAPRTFFNYFSCKEDALVTDGAGAGAQLREAIVARPEGEAPVDALRAAIIASDFVAGMQSGREQMRQRHCLIQDDPALLTRQLAQFAAVERAFAEGVAVRTGLDPDDLRPATLAALALGVVRVAVRRWTADGSESPADLIASGFDLLQHGVFAEGATTRPAEGATPA</sequence>
<evidence type="ECO:0000256" key="3">
    <source>
        <dbReference type="ARBA" id="ARBA00023163"/>
    </source>
</evidence>
<proteinExistence type="predicted"/>
<evidence type="ECO:0000313" key="6">
    <source>
        <dbReference type="EMBL" id="WXB77075.1"/>
    </source>
</evidence>
<evidence type="ECO:0000313" key="7">
    <source>
        <dbReference type="Proteomes" id="UP001382727"/>
    </source>
</evidence>